<protein>
    <recommendedName>
        <fullName evidence="1">Gamma-glutamylcyclotransferase AIG2-like domain-containing protein</fullName>
    </recommendedName>
</protein>
<dbReference type="RefSeq" id="XP_045953660.1">
    <property type="nucleotide sequence ID" value="XM_046108190.1"/>
</dbReference>
<organism evidence="2 3">
    <name type="scientific">Truncatella angustata</name>
    <dbReference type="NCBI Taxonomy" id="152316"/>
    <lineage>
        <taxon>Eukaryota</taxon>
        <taxon>Fungi</taxon>
        <taxon>Dikarya</taxon>
        <taxon>Ascomycota</taxon>
        <taxon>Pezizomycotina</taxon>
        <taxon>Sordariomycetes</taxon>
        <taxon>Xylariomycetidae</taxon>
        <taxon>Amphisphaeriales</taxon>
        <taxon>Sporocadaceae</taxon>
        <taxon>Truncatella</taxon>
    </lineage>
</organism>
<dbReference type="CDD" id="cd06661">
    <property type="entry name" value="GGCT_like"/>
    <property type="match status" value="1"/>
</dbReference>
<reference evidence="2" key="1">
    <citation type="journal article" date="2021" name="Nat. Commun.">
        <title>Genetic determinants of endophytism in the Arabidopsis root mycobiome.</title>
        <authorList>
            <person name="Mesny F."/>
            <person name="Miyauchi S."/>
            <person name="Thiergart T."/>
            <person name="Pickel B."/>
            <person name="Atanasova L."/>
            <person name="Karlsson M."/>
            <person name="Huettel B."/>
            <person name="Barry K.W."/>
            <person name="Haridas S."/>
            <person name="Chen C."/>
            <person name="Bauer D."/>
            <person name="Andreopoulos W."/>
            <person name="Pangilinan J."/>
            <person name="LaButti K."/>
            <person name="Riley R."/>
            <person name="Lipzen A."/>
            <person name="Clum A."/>
            <person name="Drula E."/>
            <person name="Henrissat B."/>
            <person name="Kohler A."/>
            <person name="Grigoriev I.V."/>
            <person name="Martin F.M."/>
            <person name="Hacquard S."/>
        </authorList>
    </citation>
    <scope>NUCLEOTIDE SEQUENCE</scope>
    <source>
        <strain evidence="2">MPI-SDFR-AT-0073</strain>
    </source>
</reference>
<dbReference type="OrthoDB" id="1044435at2759"/>
<dbReference type="Proteomes" id="UP000758603">
    <property type="component" value="Unassembled WGS sequence"/>
</dbReference>
<gene>
    <name evidence="2" type="ORF">BKA67DRAFT_663490</name>
</gene>
<accession>A0A9P8RNC0</accession>
<feature type="domain" description="Gamma-glutamylcyclotransferase AIG2-like" evidence="1">
    <location>
        <begin position="49"/>
        <end position="135"/>
    </location>
</feature>
<dbReference type="InterPro" id="IPR009288">
    <property type="entry name" value="AIG2-like_dom"/>
</dbReference>
<dbReference type="Gene3D" id="3.10.490.10">
    <property type="entry name" value="Gamma-glutamyl cyclotransferase-like"/>
    <property type="match status" value="1"/>
</dbReference>
<evidence type="ECO:0000259" key="1">
    <source>
        <dbReference type="Pfam" id="PF06094"/>
    </source>
</evidence>
<dbReference type="GeneID" id="70137081"/>
<dbReference type="Pfam" id="PF06094">
    <property type="entry name" value="GGACT"/>
    <property type="match status" value="1"/>
</dbReference>
<dbReference type="EMBL" id="JAGPXC010000009">
    <property type="protein sequence ID" value="KAH6647146.1"/>
    <property type="molecule type" value="Genomic_DNA"/>
</dbReference>
<evidence type="ECO:0000313" key="3">
    <source>
        <dbReference type="Proteomes" id="UP000758603"/>
    </source>
</evidence>
<keyword evidence="3" id="KW-1185">Reference proteome</keyword>
<name>A0A9P8RNC0_9PEZI</name>
<dbReference type="InterPro" id="IPR036568">
    <property type="entry name" value="GGCT-like_sf"/>
</dbReference>
<evidence type="ECO:0000313" key="2">
    <source>
        <dbReference type="EMBL" id="KAH6647146.1"/>
    </source>
</evidence>
<proteinExistence type="predicted"/>
<dbReference type="InterPro" id="IPR013024">
    <property type="entry name" value="GGCT-like"/>
</dbReference>
<sequence length="149" mass="15967">MTGNVLPTGSATVDLDLIAAINAARISKSPNAELETKADQLYQANHSFAVYGTLGPGKPNHHHISDIKGTWTDDAVTGKLVQSGWGAAMGFPALLWSQQGDAVPVQLLRSDMLPNSWDRLDTFEGAEYSRVLVPLVRGGVANIYAHADR</sequence>
<dbReference type="AlphaFoldDB" id="A0A9P8RNC0"/>
<comment type="caution">
    <text evidence="2">The sequence shown here is derived from an EMBL/GenBank/DDBJ whole genome shotgun (WGS) entry which is preliminary data.</text>
</comment>
<dbReference type="SUPFAM" id="SSF110857">
    <property type="entry name" value="Gamma-glutamyl cyclotransferase-like"/>
    <property type="match status" value="1"/>
</dbReference>